<sequence length="135" mass="15588">MNEMYSGIWLGEAREPHHLPILHQHLKNCHDSKECLEIIVEILKLGDFTVKDYLIKIMNSSSNSEIIDCCVRLFLMVGNHRDFKNIDNFHFLADASEDIVETFAVYANRGASYQIVPYLLSLLELWEGTNSEMIL</sequence>
<name>A0A7X6S0R6_9STRE</name>
<proteinExistence type="predicted"/>
<keyword evidence="2" id="KW-1185">Reference proteome</keyword>
<dbReference type="InterPro" id="IPR029076">
    <property type="entry name" value="Imm47"/>
</dbReference>
<evidence type="ECO:0000313" key="1">
    <source>
        <dbReference type="EMBL" id="NKZ20463.1"/>
    </source>
</evidence>
<dbReference type="Proteomes" id="UP000522720">
    <property type="component" value="Unassembled WGS sequence"/>
</dbReference>
<comment type="caution">
    <text evidence="1">The sequence shown here is derived from an EMBL/GenBank/DDBJ whole genome shotgun (WGS) entry which is preliminary data.</text>
</comment>
<protein>
    <recommendedName>
        <fullName evidence="3">Immunity protein 30 domain-containing protein</fullName>
    </recommendedName>
</protein>
<evidence type="ECO:0000313" key="2">
    <source>
        <dbReference type="Proteomes" id="UP000522720"/>
    </source>
</evidence>
<dbReference type="EMBL" id="JAAXPR010000009">
    <property type="protein sequence ID" value="NKZ20463.1"/>
    <property type="molecule type" value="Genomic_DNA"/>
</dbReference>
<reference evidence="1 2" key="1">
    <citation type="submission" date="2020-04" db="EMBL/GenBank/DDBJ databases">
        <title>MicrobeNet Type strains.</title>
        <authorList>
            <person name="Nicholson A.C."/>
        </authorList>
    </citation>
    <scope>NUCLEOTIDE SEQUENCE [LARGE SCALE GENOMIC DNA]</scope>
    <source>
        <strain evidence="1 2">CCUG 69612</strain>
    </source>
</reference>
<dbReference type="Pfam" id="PF15573">
    <property type="entry name" value="Imm47"/>
    <property type="match status" value="1"/>
</dbReference>
<organism evidence="1 2">
    <name type="scientific">Streptococcus ovuberis</name>
    <dbReference type="NCBI Taxonomy" id="1936207"/>
    <lineage>
        <taxon>Bacteria</taxon>
        <taxon>Bacillati</taxon>
        <taxon>Bacillota</taxon>
        <taxon>Bacilli</taxon>
        <taxon>Lactobacillales</taxon>
        <taxon>Streptococcaceae</taxon>
        <taxon>Streptococcus</taxon>
    </lineage>
</organism>
<accession>A0A7X6S0R6</accession>
<dbReference type="AlphaFoldDB" id="A0A7X6S0R6"/>
<gene>
    <name evidence="1" type="ORF">HF992_06345</name>
</gene>
<evidence type="ECO:0008006" key="3">
    <source>
        <dbReference type="Google" id="ProtNLM"/>
    </source>
</evidence>